<proteinExistence type="predicted"/>
<keyword evidence="1" id="KW-1133">Transmembrane helix</keyword>
<gene>
    <name evidence="2" type="ORF">ABB26_18295</name>
</gene>
<organism evidence="2 3">
    <name type="scientific">Stenotrophomonas humi</name>
    <dbReference type="NCBI Taxonomy" id="405444"/>
    <lineage>
        <taxon>Bacteria</taxon>
        <taxon>Pseudomonadati</taxon>
        <taxon>Pseudomonadota</taxon>
        <taxon>Gammaproteobacteria</taxon>
        <taxon>Lysobacterales</taxon>
        <taxon>Lysobacteraceae</taxon>
        <taxon>Stenotrophomonas</taxon>
    </lineage>
</organism>
<accession>A0A0R0C691</accession>
<evidence type="ECO:0000256" key="1">
    <source>
        <dbReference type="SAM" id="Phobius"/>
    </source>
</evidence>
<evidence type="ECO:0000313" key="2">
    <source>
        <dbReference type="EMBL" id="KRG61518.1"/>
    </source>
</evidence>
<feature type="transmembrane region" description="Helical" evidence="1">
    <location>
        <begin position="50"/>
        <end position="71"/>
    </location>
</feature>
<dbReference type="EMBL" id="LDJI01000060">
    <property type="protein sequence ID" value="KRG61518.1"/>
    <property type="molecule type" value="Genomic_DNA"/>
</dbReference>
<keyword evidence="1" id="KW-0812">Transmembrane</keyword>
<reference evidence="2 3" key="1">
    <citation type="submission" date="2015-05" db="EMBL/GenBank/DDBJ databases">
        <title>Genome sequencing and analysis of members of genus Stenotrophomonas.</title>
        <authorList>
            <person name="Patil P.P."/>
            <person name="Midha S."/>
            <person name="Patil P.B."/>
        </authorList>
    </citation>
    <scope>NUCLEOTIDE SEQUENCE [LARGE SCALE GENOMIC DNA]</scope>
    <source>
        <strain evidence="2 3">DSM 18929</strain>
    </source>
</reference>
<dbReference type="Proteomes" id="UP000050864">
    <property type="component" value="Unassembled WGS sequence"/>
</dbReference>
<feature type="non-terminal residue" evidence="2">
    <location>
        <position position="1"/>
    </location>
</feature>
<protein>
    <submittedName>
        <fullName evidence="2">Uncharacterized protein</fullName>
    </submittedName>
</protein>
<dbReference type="AlphaFoldDB" id="A0A0R0C691"/>
<name>A0A0R0C691_9GAMM</name>
<sequence>LNSGVKRMNAPPLPIALLSIVQALFGLIVATALGYFLATSGFVGIDDVSAWALPLGLLAGLASLASAVQLWRLKWSGPISFLALWLLPFVGSLPFATVREIITDASYIEGRIAFLLVYAVIVFEFRKQFAPDTSFKRSSLHRSA</sequence>
<feature type="transmembrane region" description="Helical" evidence="1">
    <location>
        <begin position="78"/>
        <end position="96"/>
    </location>
</feature>
<evidence type="ECO:0000313" key="3">
    <source>
        <dbReference type="Proteomes" id="UP000050864"/>
    </source>
</evidence>
<feature type="transmembrane region" description="Helical" evidence="1">
    <location>
        <begin position="12"/>
        <end position="38"/>
    </location>
</feature>
<comment type="caution">
    <text evidence="2">The sequence shown here is derived from an EMBL/GenBank/DDBJ whole genome shotgun (WGS) entry which is preliminary data.</text>
</comment>
<dbReference type="RefSeq" id="WP_057636136.1">
    <property type="nucleotide sequence ID" value="NZ_LDJI01000060.1"/>
</dbReference>
<dbReference type="PATRIC" id="fig|405444.3.peg.3416"/>
<keyword evidence="3" id="KW-1185">Reference proteome</keyword>
<keyword evidence="1" id="KW-0472">Membrane</keyword>